<organism evidence="1 2">
    <name type="scientific">Vibrio navarrensis</name>
    <dbReference type="NCBI Taxonomy" id="29495"/>
    <lineage>
        <taxon>Bacteria</taxon>
        <taxon>Pseudomonadati</taxon>
        <taxon>Pseudomonadota</taxon>
        <taxon>Gammaproteobacteria</taxon>
        <taxon>Vibrionales</taxon>
        <taxon>Vibrionaceae</taxon>
        <taxon>Vibrio</taxon>
    </lineage>
</organism>
<reference evidence="1" key="1">
    <citation type="submission" date="2023-10" db="EMBL/GenBank/DDBJ databases">
        <authorList>
            <consortium name="PulseNet: The National Subtyping Network for Foodborne Disease Surveillance"/>
        </authorList>
    </citation>
    <scope>NUCLEOTIDE SEQUENCE</scope>
    <source>
        <strain evidence="1">PNUSAV004886</strain>
    </source>
</reference>
<gene>
    <name evidence="1" type="ORF">RZY48_000592</name>
</gene>
<dbReference type="EMBL" id="ABNSCA010000001">
    <property type="protein sequence ID" value="ELN6931218.1"/>
    <property type="molecule type" value="Genomic_DNA"/>
</dbReference>
<comment type="caution">
    <text evidence="1">The sequence shown here is derived from an EMBL/GenBank/DDBJ whole genome shotgun (WGS) entry which is preliminary data.</text>
</comment>
<accession>A0AAI9CRG6</accession>
<sequence length="193" mass="22693">MSFIQSISEPKDMLLKLIREGNRITFEEDPENLTDHFFNFSVTAHSIRDWCIKYQDQQAIKKKLNQQWDKEPFLAIAKDIANSVKHFGIDLYQPQLKESETQTTNIVEFCVGENISEKLQKAVNDKEFRESEGQAKPSYLVRFEDGTEVTLTDYVFKTVTFWVSYFDQNSIPREQSVGSTHLYVNRPFWQQFT</sequence>
<dbReference type="Proteomes" id="UP001253463">
    <property type="component" value="Unassembled WGS sequence"/>
</dbReference>
<dbReference type="AlphaFoldDB" id="A0AAI9CRG6"/>
<proteinExistence type="predicted"/>
<evidence type="ECO:0000313" key="2">
    <source>
        <dbReference type="Proteomes" id="UP001253463"/>
    </source>
</evidence>
<evidence type="ECO:0000313" key="1">
    <source>
        <dbReference type="EMBL" id="ELN6931218.1"/>
    </source>
</evidence>
<name>A0AAI9CRG6_9VIBR</name>
<protein>
    <submittedName>
        <fullName evidence="1">Uncharacterized protein</fullName>
    </submittedName>
</protein>